<dbReference type="InterPro" id="IPR014188">
    <property type="entry name" value="Acrylyl-CoA_reductase_AcuI"/>
</dbReference>
<evidence type="ECO:0000313" key="2">
    <source>
        <dbReference type="EMBL" id="MFC0680242.1"/>
    </source>
</evidence>
<dbReference type="SUPFAM" id="SSF50129">
    <property type="entry name" value="GroES-like"/>
    <property type="match status" value="1"/>
</dbReference>
<dbReference type="Pfam" id="PF00107">
    <property type="entry name" value="ADH_zinc_N"/>
    <property type="match status" value="1"/>
</dbReference>
<dbReference type="InterPro" id="IPR036291">
    <property type="entry name" value="NAD(P)-bd_dom_sf"/>
</dbReference>
<sequence length="325" mass="33376">MTRGWVVRRGESAELAEVDRFLHGGDQAGAGDVLIDVSHSSINYKDALALRGQPGVARVSPLVPGIDLVGTVAESADRRWRPGAAVLVNGWGLGETHHGGLAERARVDGSWLVRIPGGISPERAAAIGTAGFTAELAVQAVADRPAGNVLVTGATGGVGSIATALLAARGARVVAATGRLAERDYLTGLGAADVLDRRELEESGKPLQSQRWAAAVDSVGGVPLANILAQTVYGGPVAACGLAADASLPATVMPFILRGVRLLGINSVRCPEDRRIAAWAGLAATLDLRLLDSITTTVPLADAAQAAEDLLAGRLRGRVVVDVRA</sequence>
<dbReference type="PANTHER" id="PTHR43677:SF1">
    <property type="entry name" value="ACRYLYL-COA REDUCTASE ACUI-RELATED"/>
    <property type="match status" value="1"/>
</dbReference>
<dbReference type="GO" id="GO:0016491">
    <property type="term" value="F:oxidoreductase activity"/>
    <property type="evidence" value="ECO:0007669"/>
    <property type="project" value="UniProtKB-KW"/>
</dbReference>
<feature type="domain" description="Enoyl reductase (ER)" evidence="1">
    <location>
        <begin position="13"/>
        <end position="321"/>
    </location>
</feature>
<evidence type="ECO:0000259" key="1">
    <source>
        <dbReference type="SMART" id="SM00829"/>
    </source>
</evidence>
<keyword evidence="3" id="KW-1185">Reference proteome</keyword>
<dbReference type="NCBIfam" id="TIGR02823">
    <property type="entry name" value="oxido_YhdH"/>
    <property type="match status" value="1"/>
</dbReference>
<evidence type="ECO:0000313" key="3">
    <source>
        <dbReference type="Proteomes" id="UP001589896"/>
    </source>
</evidence>
<dbReference type="Proteomes" id="UP001589896">
    <property type="component" value="Unassembled WGS sequence"/>
</dbReference>
<dbReference type="Gene3D" id="3.90.180.10">
    <property type="entry name" value="Medium-chain alcohol dehydrogenases, catalytic domain"/>
    <property type="match status" value="1"/>
</dbReference>
<dbReference type="Gene3D" id="3.40.50.720">
    <property type="entry name" value="NAD(P)-binding Rossmann-like Domain"/>
    <property type="match status" value="1"/>
</dbReference>
<gene>
    <name evidence="2" type="ORF">ACFFGH_20600</name>
</gene>
<dbReference type="Pfam" id="PF08240">
    <property type="entry name" value="ADH_N"/>
    <property type="match status" value="1"/>
</dbReference>
<name>A0ABV6RTC8_9GAMM</name>
<accession>A0ABV6RTC8</accession>
<dbReference type="RefSeq" id="WP_386671806.1">
    <property type="nucleotide sequence ID" value="NZ_JBHLTG010000005.1"/>
</dbReference>
<dbReference type="InterPro" id="IPR051397">
    <property type="entry name" value="Zn-ADH-like_protein"/>
</dbReference>
<keyword evidence="2" id="KW-0560">Oxidoreductase</keyword>
<protein>
    <submittedName>
        <fullName evidence="2">MDR family oxidoreductase</fullName>
        <ecNumber evidence="2">1.-.-.-</ecNumber>
    </submittedName>
</protein>
<dbReference type="CDD" id="cd08288">
    <property type="entry name" value="MDR_yhdh"/>
    <property type="match status" value="1"/>
</dbReference>
<proteinExistence type="predicted"/>
<dbReference type="InterPro" id="IPR020843">
    <property type="entry name" value="ER"/>
</dbReference>
<comment type="caution">
    <text evidence="2">The sequence shown here is derived from an EMBL/GenBank/DDBJ whole genome shotgun (WGS) entry which is preliminary data.</text>
</comment>
<dbReference type="SUPFAM" id="SSF51735">
    <property type="entry name" value="NAD(P)-binding Rossmann-fold domains"/>
    <property type="match status" value="1"/>
</dbReference>
<dbReference type="PANTHER" id="PTHR43677">
    <property type="entry name" value="SHORT-CHAIN DEHYDROGENASE/REDUCTASE"/>
    <property type="match status" value="1"/>
</dbReference>
<dbReference type="EC" id="1.-.-.-" evidence="2"/>
<dbReference type="SMART" id="SM00829">
    <property type="entry name" value="PKS_ER"/>
    <property type="match status" value="1"/>
</dbReference>
<dbReference type="InterPro" id="IPR013154">
    <property type="entry name" value="ADH-like_N"/>
</dbReference>
<organism evidence="2 3">
    <name type="scientific">Lysobacter korlensis</name>
    <dbReference type="NCBI Taxonomy" id="553636"/>
    <lineage>
        <taxon>Bacteria</taxon>
        <taxon>Pseudomonadati</taxon>
        <taxon>Pseudomonadota</taxon>
        <taxon>Gammaproteobacteria</taxon>
        <taxon>Lysobacterales</taxon>
        <taxon>Lysobacteraceae</taxon>
        <taxon>Lysobacter</taxon>
    </lineage>
</organism>
<dbReference type="InterPro" id="IPR013149">
    <property type="entry name" value="ADH-like_C"/>
</dbReference>
<reference evidence="2 3" key="1">
    <citation type="submission" date="2024-09" db="EMBL/GenBank/DDBJ databases">
        <authorList>
            <person name="Sun Q."/>
            <person name="Mori K."/>
        </authorList>
    </citation>
    <scope>NUCLEOTIDE SEQUENCE [LARGE SCALE GENOMIC DNA]</scope>
    <source>
        <strain evidence="2 3">KCTC 23076</strain>
    </source>
</reference>
<dbReference type="EMBL" id="JBHLTG010000005">
    <property type="protein sequence ID" value="MFC0680242.1"/>
    <property type="molecule type" value="Genomic_DNA"/>
</dbReference>
<dbReference type="InterPro" id="IPR011032">
    <property type="entry name" value="GroES-like_sf"/>
</dbReference>